<sequence>MEHDTAGDPMTGLKWTRRTTEKIADELRELGIVVCPNTVAKLLKGLDFRLRVNHKKLKRGSPPDRDAQFDYIAAQRETFARADLPIISIDAKKR</sequence>
<dbReference type="Pfam" id="PF07592">
    <property type="entry name" value="DDE_Tnp_ISAZ013"/>
    <property type="match status" value="1"/>
</dbReference>
<evidence type="ECO:0000313" key="1">
    <source>
        <dbReference type="EMBL" id="EQD67020.1"/>
    </source>
</evidence>
<dbReference type="AlphaFoldDB" id="T1CI15"/>
<dbReference type="InterPro" id="IPR011518">
    <property type="entry name" value="Transposase_36"/>
</dbReference>
<organism evidence="1">
    <name type="scientific">mine drainage metagenome</name>
    <dbReference type="NCBI Taxonomy" id="410659"/>
    <lineage>
        <taxon>unclassified sequences</taxon>
        <taxon>metagenomes</taxon>
        <taxon>ecological metagenomes</taxon>
    </lineage>
</organism>
<feature type="non-terminal residue" evidence="1">
    <location>
        <position position="94"/>
    </location>
</feature>
<name>T1CI15_9ZZZZ</name>
<proteinExistence type="predicted"/>
<dbReference type="EMBL" id="AUZZ01000688">
    <property type="protein sequence ID" value="EQD67020.1"/>
    <property type="molecule type" value="Genomic_DNA"/>
</dbReference>
<accession>T1CI15</accession>
<gene>
    <name evidence="1" type="ORF">B2A_00896</name>
</gene>
<protein>
    <submittedName>
        <fullName evidence="1">Transposase, Rhodopirellula-type</fullName>
    </submittedName>
</protein>
<comment type="caution">
    <text evidence="1">The sequence shown here is derived from an EMBL/GenBank/DDBJ whole genome shotgun (WGS) entry which is preliminary data.</text>
</comment>
<reference evidence="1" key="1">
    <citation type="submission" date="2013-08" db="EMBL/GenBank/DDBJ databases">
        <authorList>
            <person name="Mendez C."/>
            <person name="Richter M."/>
            <person name="Ferrer M."/>
            <person name="Sanchez J."/>
        </authorList>
    </citation>
    <scope>NUCLEOTIDE SEQUENCE</scope>
</reference>
<reference evidence="1" key="2">
    <citation type="journal article" date="2014" name="ISME J.">
        <title>Microbial stratification in low pH oxic and suboxic macroscopic growths along an acid mine drainage.</title>
        <authorList>
            <person name="Mendez-Garcia C."/>
            <person name="Mesa V."/>
            <person name="Sprenger R.R."/>
            <person name="Richter M."/>
            <person name="Diez M.S."/>
            <person name="Solano J."/>
            <person name="Bargiela R."/>
            <person name="Golyshina O.V."/>
            <person name="Manteca A."/>
            <person name="Ramos J.L."/>
            <person name="Gallego J.R."/>
            <person name="Llorente I."/>
            <person name="Martins Dos Santos V.A."/>
            <person name="Jensen O.N."/>
            <person name="Pelaez A.I."/>
            <person name="Sanchez J."/>
            <person name="Ferrer M."/>
        </authorList>
    </citation>
    <scope>NUCLEOTIDE SEQUENCE</scope>
</reference>